<evidence type="ECO:0000313" key="3">
    <source>
        <dbReference type="EMBL" id="KAA5538932.1"/>
    </source>
</evidence>
<dbReference type="RefSeq" id="WP_150079603.1">
    <property type="nucleotide sequence ID" value="NZ_VWOX01000024.1"/>
</dbReference>
<reference evidence="3 4" key="1">
    <citation type="submission" date="2019-08" db="EMBL/GenBank/DDBJ databases">
        <authorList>
            <person name="Dhanesh K."/>
            <person name="Kumar G."/>
            <person name="Sasikala C."/>
            <person name="Venkata Ramana C."/>
        </authorList>
    </citation>
    <scope>NUCLEOTIDE SEQUENCE [LARGE SCALE GENOMIC DNA]</scope>
    <source>
        <strain evidence="3 4">JC645</strain>
    </source>
</reference>
<keyword evidence="4" id="KW-1185">Reference proteome</keyword>
<keyword evidence="2" id="KW-0732">Signal</keyword>
<sequence>MKINRLLVAILIALISASFSSAEYAELTPEWAEENPGRLTLGMGSAMGGWNDYIFRLHFDSPRVFTVRSQVLLKRKNKTGHVPLHTFDWSVDKPDTVLPVKIRTPSFTPPEESDKDVVKRADVSIVILAREVGPDGEPMGLPDRFDLKLSDFNGVNILPEPKDGSPADTSDGGQP</sequence>
<feature type="chain" id="PRO_5024385658" evidence="2">
    <location>
        <begin position="26"/>
        <end position="175"/>
    </location>
</feature>
<feature type="signal peptide" evidence="2">
    <location>
        <begin position="1"/>
        <end position="25"/>
    </location>
</feature>
<accession>A0A5M6CY58</accession>
<evidence type="ECO:0000256" key="1">
    <source>
        <dbReference type="SAM" id="MobiDB-lite"/>
    </source>
</evidence>
<dbReference type="Proteomes" id="UP000324479">
    <property type="component" value="Unassembled WGS sequence"/>
</dbReference>
<comment type="caution">
    <text evidence="3">The sequence shown here is derived from an EMBL/GenBank/DDBJ whole genome shotgun (WGS) entry which is preliminary data.</text>
</comment>
<protein>
    <submittedName>
        <fullName evidence="3">Uncharacterized protein</fullName>
    </submittedName>
</protein>
<organism evidence="3 4">
    <name type="scientific">Roseiconus nitratireducens</name>
    <dbReference type="NCBI Taxonomy" id="2605748"/>
    <lineage>
        <taxon>Bacteria</taxon>
        <taxon>Pseudomonadati</taxon>
        <taxon>Planctomycetota</taxon>
        <taxon>Planctomycetia</taxon>
        <taxon>Pirellulales</taxon>
        <taxon>Pirellulaceae</taxon>
        <taxon>Roseiconus</taxon>
    </lineage>
</organism>
<proteinExistence type="predicted"/>
<gene>
    <name evidence="3" type="ORF">FYK55_26205</name>
</gene>
<dbReference type="EMBL" id="VWOX01000024">
    <property type="protein sequence ID" value="KAA5538932.1"/>
    <property type="molecule type" value="Genomic_DNA"/>
</dbReference>
<dbReference type="AlphaFoldDB" id="A0A5M6CY58"/>
<name>A0A5M6CY58_9BACT</name>
<evidence type="ECO:0000256" key="2">
    <source>
        <dbReference type="SAM" id="SignalP"/>
    </source>
</evidence>
<evidence type="ECO:0000313" key="4">
    <source>
        <dbReference type="Proteomes" id="UP000324479"/>
    </source>
</evidence>
<feature type="region of interest" description="Disordered" evidence="1">
    <location>
        <begin position="156"/>
        <end position="175"/>
    </location>
</feature>